<organism evidence="3 4">
    <name type="scientific">Ustilaginoidea virens</name>
    <name type="common">Rice false smut fungus</name>
    <name type="synonym">Villosiclava virens</name>
    <dbReference type="NCBI Taxonomy" id="1159556"/>
    <lineage>
        <taxon>Eukaryota</taxon>
        <taxon>Fungi</taxon>
        <taxon>Dikarya</taxon>
        <taxon>Ascomycota</taxon>
        <taxon>Pezizomycotina</taxon>
        <taxon>Sordariomycetes</taxon>
        <taxon>Hypocreomycetidae</taxon>
        <taxon>Hypocreales</taxon>
        <taxon>Clavicipitaceae</taxon>
        <taxon>Ustilaginoidea</taxon>
    </lineage>
</organism>
<dbReference type="GO" id="GO:0006281">
    <property type="term" value="P:DNA repair"/>
    <property type="evidence" value="ECO:0007669"/>
    <property type="project" value="InterPro"/>
</dbReference>
<evidence type="ECO:0000256" key="1">
    <source>
        <dbReference type="ARBA" id="ARBA00004123"/>
    </source>
</evidence>
<dbReference type="AlphaFoldDB" id="A0A8E5HLY8"/>
<dbReference type="GeneID" id="66062939"/>
<dbReference type="KEGG" id="uvi:66062939"/>
<dbReference type="OrthoDB" id="10265068at2759"/>
<reference evidence="3" key="1">
    <citation type="submission" date="2020-03" db="EMBL/GenBank/DDBJ databases">
        <title>A mixture of massive structural variations and highly conserved coding sequences in Ustilaginoidea virens genome.</title>
        <authorList>
            <person name="Zhang K."/>
            <person name="Zhao Z."/>
            <person name="Zhang Z."/>
            <person name="Li Y."/>
            <person name="Hsiang T."/>
            <person name="Sun W."/>
        </authorList>
    </citation>
    <scope>NUCLEOTIDE SEQUENCE</scope>
    <source>
        <strain evidence="3">UV-8b</strain>
    </source>
</reference>
<dbReference type="EMBL" id="CP072754">
    <property type="protein sequence ID" value="QUC17920.1"/>
    <property type="molecule type" value="Genomic_DNA"/>
</dbReference>
<name>A0A8E5HLY8_USTVR</name>
<dbReference type="GO" id="GO:0005634">
    <property type="term" value="C:nucleus"/>
    <property type="evidence" value="ECO:0007669"/>
    <property type="project" value="UniProtKB-SubCell"/>
</dbReference>
<evidence type="ECO:0000256" key="2">
    <source>
        <dbReference type="ARBA" id="ARBA00023242"/>
    </source>
</evidence>
<proteinExistence type="predicted"/>
<dbReference type="InterPro" id="IPR045138">
    <property type="entry name" value="MeCP2/MBD4"/>
</dbReference>
<comment type="subcellular location">
    <subcellularLocation>
        <location evidence="1">Nucleus</location>
    </subcellularLocation>
</comment>
<evidence type="ECO:0008006" key="5">
    <source>
        <dbReference type="Google" id="ProtNLM"/>
    </source>
</evidence>
<gene>
    <name evidence="3" type="ORF">UV8b_02161</name>
</gene>
<evidence type="ECO:0000313" key="3">
    <source>
        <dbReference type="EMBL" id="QUC17920.1"/>
    </source>
</evidence>
<dbReference type="GO" id="GO:0003824">
    <property type="term" value="F:catalytic activity"/>
    <property type="evidence" value="ECO:0007669"/>
    <property type="project" value="InterPro"/>
</dbReference>
<dbReference type="Proteomes" id="UP000027002">
    <property type="component" value="Chromosome 2"/>
</dbReference>
<dbReference type="InterPro" id="IPR011257">
    <property type="entry name" value="DNA_glycosylase"/>
</dbReference>
<dbReference type="GO" id="GO:0003677">
    <property type="term" value="F:DNA binding"/>
    <property type="evidence" value="ECO:0007669"/>
    <property type="project" value="InterPro"/>
</dbReference>
<dbReference type="SUPFAM" id="SSF48150">
    <property type="entry name" value="DNA-glycosylase"/>
    <property type="match status" value="1"/>
</dbReference>
<keyword evidence="4" id="KW-1185">Reference proteome</keyword>
<sequence length="216" mass="24874">MAIPVFYKVKERFPSPQQLADPNNSEEILGMIRHLGLARNRLATIRKFAAAFVNAPPTREKLYQVKKYDKRDVGTISTQCSFQPGQLDRVSGQSTACNDGQVAMDAWEIGHITQGKYTLDSWRIFCRDELLGRAEDWKGEGRGPDFQPEWTRVRPHDKELRAYLRWMWMRAGWEWDPATGERKALGCELREAVNEERVGYDDSGGLQILNRPRQCS</sequence>
<dbReference type="Gene3D" id="1.10.340.30">
    <property type="entry name" value="Hypothetical protein, domain 2"/>
    <property type="match status" value="1"/>
</dbReference>
<accession>A0A8E5HLY8</accession>
<dbReference type="PANTHER" id="PTHR15074:SF0">
    <property type="entry name" value="METHYL-CPG-BINDING DOMAIN PROTEIN 4-LIKE PROTEIN"/>
    <property type="match status" value="1"/>
</dbReference>
<keyword evidence="2" id="KW-0539">Nucleus</keyword>
<dbReference type="RefSeq" id="XP_042995593.1">
    <property type="nucleotide sequence ID" value="XM_043139659.1"/>
</dbReference>
<protein>
    <recommendedName>
        <fullName evidence="5">Pre-mRNA splicing factor</fullName>
    </recommendedName>
</protein>
<evidence type="ECO:0000313" key="4">
    <source>
        <dbReference type="Proteomes" id="UP000027002"/>
    </source>
</evidence>
<dbReference type="PANTHER" id="PTHR15074">
    <property type="entry name" value="METHYL-CPG-BINDING PROTEIN"/>
    <property type="match status" value="1"/>
</dbReference>